<comment type="caution">
    <text evidence="2">The sequence shown here is derived from an EMBL/GenBank/DDBJ whole genome shotgun (WGS) entry which is preliminary data.</text>
</comment>
<keyword evidence="3" id="KW-1185">Reference proteome</keyword>
<sequence>MAAWAASSLSRAAARYLLTRGPGARAAPPLYPRLSQPEPWGWGAASGRAMHLTAAVPAGHNKWSKVRHIKGPKDAERSRIFSKLALNIRLAVKGETDGHPPLAAAALSVPAASLAPRSWAHLDLRPFTLFSFPNTRHCPLHKSSQHLPMLEVLTHLSRR</sequence>
<accession>A0ABQ9VNS7</accession>
<gene>
    <name evidence="2" type="primary">TACO1_2</name>
    <name evidence="2" type="ORF">P7K49_010638</name>
</gene>
<organism evidence="2 3">
    <name type="scientific">Saguinus oedipus</name>
    <name type="common">Cotton-top tamarin</name>
    <name type="synonym">Oedipomidas oedipus</name>
    <dbReference type="NCBI Taxonomy" id="9490"/>
    <lineage>
        <taxon>Eukaryota</taxon>
        <taxon>Metazoa</taxon>
        <taxon>Chordata</taxon>
        <taxon>Craniata</taxon>
        <taxon>Vertebrata</taxon>
        <taxon>Euteleostomi</taxon>
        <taxon>Mammalia</taxon>
        <taxon>Eutheria</taxon>
        <taxon>Euarchontoglires</taxon>
        <taxon>Primates</taxon>
        <taxon>Haplorrhini</taxon>
        <taxon>Platyrrhini</taxon>
        <taxon>Cebidae</taxon>
        <taxon>Callitrichinae</taxon>
        <taxon>Saguinus</taxon>
    </lineage>
</organism>
<dbReference type="InterPro" id="IPR017856">
    <property type="entry name" value="Integrase-like_N"/>
</dbReference>
<dbReference type="InterPro" id="IPR029072">
    <property type="entry name" value="YebC-like"/>
</dbReference>
<feature type="domain" description="TACO1/YebC-like N-terminal" evidence="1">
    <location>
        <begin position="61"/>
        <end position="106"/>
    </location>
</feature>
<dbReference type="Gene3D" id="1.10.10.200">
    <property type="match status" value="1"/>
</dbReference>
<protein>
    <submittedName>
        <fullName evidence="2">Translational activator of mitochondrially encoded cytochrome c oxidase I</fullName>
    </submittedName>
</protein>
<dbReference type="InterPro" id="IPR002876">
    <property type="entry name" value="Transcrip_reg_TACO1-like"/>
</dbReference>
<dbReference type="PANTHER" id="PTHR12532">
    <property type="entry name" value="TRANSLATIONAL ACTIVATOR OF CYTOCHROME C OXIDASE 1"/>
    <property type="match status" value="1"/>
</dbReference>
<name>A0ABQ9VNS7_SAGOE</name>
<dbReference type="Proteomes" id="UP001266305">
    <property type="component" value="Unassembled WGS sequence"/>
</dbReference>
<evidence type="ECO:0000259" key="1">
    <source>
        <dbReference type="Pfam" id="PF20772"/>
    </source>
</evidence>
<proteinExistence type="predicted"/>
<evidence type="ECO:0000313" key="2">
    <source>
        <dbReference type="EMBL" id="KAK2110892.1"/>
    </source>
</evidence>
<dbReference type="EMBL" id="JASSZA010000005">
    <property type="protein sequence ID" value="KAK2110892.1"/>
    <property type="molecule type" value="Genomic_DNA"/>
</dbReference>
<dbReference type="SUPFAM" id="SSF75625">
    <property type="entry name" value="YebC-like"/>
    <property type="match status" value="1"/>
</dbReference>
<reference evidence="2 3" key="1">
    <citation type="submission" date="2023-05" db="EMBL/GenBank/DDBJ databases">
        <title>B98-5 Cell Line De Novo Hybrid Assembly: An Optical Mapping Approach.</title>
        <authorList>
            <person name="Kananen K."/>
            <person name="Auerbach J.A."/>
            <person name="Kautto E."/>
            <person name="Blachly J.S."/>
        </authorList>
    </citation>
    <scope>NUCLEOTIDE SEQUENCE [LARGE SCALE GENOMIC DNA]</scope>
    <source>
        <strain evidence="2">B95-8</strain>
        <tissue evidence="2">Cell line</tissue>
    </source>
</reference>
<dbReference type="Pfam" id="PF20772">
    <property type="entry name" value="TACO1_YebC_N"/>
    <property type="match status" value="1"/>
</dbReference>
<evidence type="ECO:0000313" key="3">
    <source>
        <dbReference type="Proteomes" id="UP001266305"/>
    </source>
</evidence>
<dbReference type="InterPro" id="IPR049083">
    <property type="entry name" value="TACO1_YebC_N"/>
</dbReference>
<dbReference type="PANTHER" id="PTHR12532:SF0">
    <property type="entry name" value="TRANSLATIONAL ACTIVATOR OF CYTOCHROME C OXIDASE 1"/>
    <property type="match status" value="1"/>
</dbReference>